<dbReference type="AlphaFoldDB" id="W7LRJ2"/>
<keyword evidence="3" id="KW-1185">Reference proteome</keyword>
<proteinExistence type="predicted"/>
<sequence length="116" mass="12629">MTWWREGGLGDLVCDAPPLSHDAMRYHTLFRFIQALLLGTPRTTLTNDVTRSTTPSFLWGRLSGTSGNQAYAKPVSRSQAVSCPRLSPASGSESGHDGDLLGRWRSSSSMYEPKAG</sequence>
<dbReference type="KEGG" id="fvr:FVEG_14838"/>
<feature type="region of interest" description="Disordered" evidence="1">
    <location>
        <begin position="70"/>
        <end position="116"/>
    </location>
</feature>
<evidence type="ECO:0000313" key="2">
    <source>
        <dbReference type="EMBL" id="EWG38095.1"/>
    </source>
</evidence>
<dbReference type="RefSeq" id="XP_018744286.1">
    <property type="nucleotide sequence ID" value="XM_018903850.1"/>
</dbReference>
<dbReference type="EMBL" id="DS022242">
    <property type="protein sequence ID" value="EWG38095.1"/>
    <property type="molecule type" value="Genomic_DNA"/>
</dbReference>
<accession>W7LRJ2</accession>
<dbReference type="Proteomes" id="UP000009096">
    <property type="component" value="Chromosome 1"/>
</dbReference>
<organism evidence="2 3">
    <name type="scientific">Gibberella moniliformis (strain M3125 / FGSC 7600)</name>
    <name type="common">Maize ear and stalk rot fungus</name>
    <name type="synonym">Fusarium verticillioides</name>
    <dbReference type="NCBI Taxonomy" id="334819"/>
    <lineage>
        <taxon>Eukaryota</taxon>
        <taxon>Fungi</taxon>
        <taxon>Dikarya</taxon>
        <taxon>Ascomycota</taxon>
        <taxon>Pezizomycotina</taxon>
        <taxon>Sordariomycetes</taxon>
        <taxon>Hypocreomycetidae</taxon>
        <taxon>Hypocreales</taxon>
        <taxon>Nectriaceae</taxon>
        <taxon>Fusarium</taxon>
        <taxon>Fusarium fujikuroi species complex</taxon>
    </lineage>
</organism>
<dbReference type="GeneID" id="30071714"/>
<evidence type="ECO:0000313" key="3">
    <source>
        <dbReference type="Proteomes" id="UP000009096"/>
    </source>
</evidence>
<dbReference type="EMBL" id="CM000578">
    <property type="protein sequence ID" value="EWG38095.1"/>
    <property type="molecule type" value="Genomic_DNA"/>
</dbReference>
<evidence type="ECO:0000256" key="1">
    <source>
        <dbReference type="SAM" id="MobiDB-lite"/>
    </source>
</evidence>
<protein>
    <submittedName>
        <fullName evidence="2">Uncharacterized protein</fullName>
    </submittedName>
</protein>
<gene>
    <name evidence="2" type="ORF">FVEG_14838</name>
</gene>
<name>W7LRJ2_GIBM7</name>
<reference evidence="2 3" key="1">
    <citation type="journal article" date="2010" name="Nature">
        <title>Comparative genomics reveals mobile pathogenicity chromosomes in Fusarium.</title>
        <authorList>
            <person name="Ma L.J."/>
            <person name="van der Does H.C."/>
            <person name="Borkovich K.A."/>
            <person name="Coleman J.J."/>
            <person name="Daboussi M.J."/>
            <person name="Di Pietro A."/>
            <person name="Dufresne M."/>
            <person name="Freitag M."/>
            <person name="Grabherr M."/>
            <person name="Henrissat B."/>
            <person name="Houterman P.M."/>
            <person name="Kang S."/>
            <person name="Shim W.B."/>
            <person name="Woloshuk C."/>
            <person name="Xie X."/>
            <person name="Xu J.R."/>
            <person name="Antoniw J."/>
            <person name="Baker S.E."/>
            <person name="Bluhm B.H."/>
            <person name="Breakspear A."/>
            <person name="Brown D.W."/>
            <person name="Butchko R.A."/>
            <person name="Chapman S."/>
            <person name="Coulson R."/>
            <person name="Coutinho P.M."/>
            <person name="Danchin E.G."/>
            <person name="Diener A."/>
            <person name="Gale L.R."/>
            <person name="Gardiner D.M."/>
            <person name="Goff S."/>
            <person name="Hammond-Kosack K.E."/>
            <person name="Hilburn K."/>
            <person name="Hua-Van A."/>
            <person name="Jonkers W."/>
            <person name="Kazan K."/>
            <person name="Kodira C.D."/>
            <person name="Koehrsen M."/>
            <person name="Kumar L."/>
            <person name="Lee Y.H."/>
            <person name="Li L."/>
            <person name="Manners J.M."/>
            <person name="Miranda-Saavedra D."/>
            <person name="Mukherjee M."/>
            <person name="Park G."/>
            <person name="Park J."/>
            <person name="Park S.Y."/>
            <person name="Proctor R.H."/>
            <person name="Regev A."/>
            <person name="Ruiz-Roldan M.C."/>
            <person name="Sain D."/>
            <person name="Sakthikumar S."/>
            <person name="Sykes S."/>
            <person name="Schwartz D.C."/>
            <person name="Turgeon B.G."/>
            <person name="Wapinski I."/>
            <person name="Yoder O."/>
            <person name="Young S."/>
            <person name="Zeng Q."/>
            <person name="Zhou S."/>
            <person name="Galagan J."/>
            <person name="Cuomo C.A."/>
            <person name="Kistler H.C."/>
            <person name="Rep M."/>
        </authorList>
    </citation>
    <scope>NUCLEOTIDE SEQUENCE [LARGE SCALE GENOMIC DNA]</scope>
    <source>
        <strain evidence="3">M3125 / FGSC 7600</strain>
    </source>
</reference>
<dbReference type="VEuPathDB" id="FungiDB:FVEG_14838"/>